<keyword evidence="4 8" id="KW-0406">Ion transport</keyword>
<keyword evidence="2 8" id="KW-0813">Transport</keyword>
<dbReference type="InterPro" id="IPR020781">
    <property type="entry name" value="ATPase_OSCP/d_CS"/>
</dbReference>
<evidence type="ECO:0000256" key="4">
    <source>
        <dbReference type="ARBA" id="ARBA00023065"/>
    </source>
</evidence>
<reference evidence="10" key="1">
    <citation type="journal article" date="2019" name="Int. J. Syst. Evol. Microbiol.">
        <title>The Global Catalogue of Microorganisms (GCM) 10K type strain sequencing project: providing services to taxonomists for standard genome sequencing and annotation.</title>
        <authorList>
            <consortium name="The Broad Institute Genomics Platform"/>
            <consortium name="The Broad Institute Genome Sequencing Center for Infectious Disease"/>
            <person name="Wu L."/>
            <person name="Ma J."/>
        </authorList>
    </citation>
    <scope>NUCLEOTIDE SEQUENCE [LARGE SCALE GENOMIC DNA]</scope>
    <source>
        <strain evidence="10">CCUG 56698</strain>
    </source>
</reference>
<dbReference type="PROSITE" id="PS00389">
    <property type="entry name" value="ATPASE_DELTA"/>
    <property type="match status" value="1"/>
</dbReference>
<comment type="caution">
    <text evidence="9">The sequence shown here is derived from an EMBL/GenBank/DDBJ whole genome shotgun (WGS) entry which is preliminary data.</text>
</comment>
<sequence length="271" mass="29643">MSSVRDANLDRARSALADAVDGGTDVMRLAEDLFGLSDVVKTDPALRRSLTDPGRSAAERQGLARSAFGKHVGPATVSLVERVVSLHWSDPMALYDALEVLGITATLEDARAEGRLEDVEKELFSVSELLVRDRELREALSDLGGGTPHERADLAERIFGPHLSRWAMRLLRRGVGRTSHGRLLSTLRRFCERAASMRGLVFVTVEAASPLSEVQEERLRRLAAERLGHEVSLNATVDPSLIGGFRLRTGTTSIDSTVSTRVSQLKRALTH</sequence>
<evidence type="ECO:0000256" key="8">
    <source>
        <dbReference type="HAMAP-Rule" id="MF_01416"/>
    </source>
</evidence>
<gene>
    <name evidence="8" type="primary">atpH</name>
    <name evidence="9" type="ORF">ACFQWG_03305</name>
</gene>
<evidence type="ECO:0000256" key="6">
    <source>
        <dbReference type="ARBA" id="ARBA00023196"/>
    </source>
</evidence>
<accession>A0ABW2SK26</accession>
<dbReference type="RefSeq" id="WP_380972081.1">
    <property type="nucleotide sequence ID" value="NZ_JBHTEF010000001.1"/>
</dbReference>
<dbReference type="HAMAP" id="MF_01416">
    <property type="entry name" value="ATP_synth_delta_bact"/>
    <property type="match status" value="1"/>
</dbReference>
<keyword evidence="8" id="KW-1003">Cell membrane</keyword>
<dbReference type="PRINTS" id="PR00125">
    <property type="entry name" value="ATPASEDELTA"/>
</dbReference>
<dbReference type="PANTHER" id="PTHR11910">
    <property type="entry name" value="ATP SYNTHASE DELTA CHAIN"/>
    <property type="match status" value="1"/>
</dbReference>
<organism evidence="9 10">
    <name type="scientific">Schaalia naturae</name>
    <dbReference type="NCBI Taxonomy" id="635203"/>
    <lineage>
        <taxon>Bacteria</taxon>
        <taxon>Bacillati</taxon>
        <taxon>Actinomycetota</taxon>
        <taxon>Actinomycetes</taxon>
        <taxon>Actinomycetales</taxon>
        <taxon>Actinomycetaceae</taxon>
        <taxon>Schaalia</taxon>
    </lineage>
</organism>
<keyword evidence="6 8" id="KW-0139">CF(1)</keyword>
<keyword evidence="10" id="KW-1185">Reference proteome</keyword>
<comment type="similarity">
    <text evidence="8">Belongs to the ATPase delta chain family.</text>
</comment>
<comment type="function">
    <text evidence="8">F(1)F(0) ATP synthase produces ATP from ADP in the presence of a proton or sodium gradient. F-type ATPases consist of two structural domains, F(1) containing the extramembraneous catalytic core and F(0) containing the membrane proton channel, linked together by a central stalk and a peripheral stalk. During catalysis, ATP synthesis in the catalytic domain of F(1) is coupled via a rotary mechanism of the central stalk subunits to proton translocation.</text>
</comment>
<protein>
    <recommendedName>
        <fullName evidence="8">ATP synthase subunit delta</fullName>
    </recommendedName>
    <alternativeName>
        <fullName evidence="8">ATP synthase F(1) sector subunit delta</fullName>
    </alternativeName>
    <alternativeName>
        <fullName evidence="8">F-type ATPase subunit delta</fullName>
        <shortName evidence="8">F-ATPase subunit delta</shortName>
    </alternativeName>
</protein>
<evidence type="ECO:0000256" key="2">
    <source>
        <dbReference type="ARBA" id="ARBA00022448"/>
    </source>
</evidence>
<evidence type="ECO:0000313" key="10">
    <source>
        <dbReference type="Proteomes" id="UP001596527"/>
    </source>
</evidence>
<dbReference type="NCBIfam" id="NF009967">
    <property type="entry name" value="PRK13430.1"/>
    <property type="match status" value="1"/>
</dbReference>
<comment type="function">
    <text evidence="8">This protein is part of the stalk that links CF(0) to CF(1). It either transmits conformational changes from CF(0) to CF(1) or is implicated in proton conduction.</text>
</comment>
<evidence type="ECO:0000313" key="9">
    <source>
        <dbReference type="EMBL" id="MFC7580250.1"/>
    </source>
</evidence>
<dbReference type="Proteomes" id="UP001596527">
    <property type="component" value="Unassembled WGS sequence"/>
</dbReference>
<comment type="subcellular location">
    <subcellularLocation>
        <location evidence="8">Cell membrane</location>
        <topology evidence="8">Peripheral membrane protein</topology>
    </subcellularLocation>
    <subcellularLocation>
        <location evidence="1">Membrane</location>
    </subcellularLocation>
</comment>
<evidence type="ECO:0000256" key="1">
    <source>
        <dbReference type="ARBA" id="ARBA00004370"/>
    </source>
</evidence>
<evidence type="ECO:0000256" key="5">
    <source>
        <dbReference type="ARBA" id="ARBA00023136"/>
    </source>
</evidence>
<dbReference type="EMBL" id="JBHTEF010000001">
    <property type="protein sequence ID" value="MFC7580250.1"/>
    <property type="molecule type" value="Genomic_DNA"/>
</dbReference>
<dbReference type="InterPro" id="IPR000711">
    <property type="entry name" value="ATPase_OSCP/dsu"/>
</dbReference>
<keyword evidence="7 8" id="KW-0066">ATP synthesis</keyword>
<keyword evidence="5 8" id="KW-0472">Membrane</keyword>
<evidence type="ECO:0000256" key="7">
    <source>
        <dbReference type="ARBA" id="ARBA00023310"/>
    </source>
</evidence>
<keyword evidence="3 8" id="KW-0375">Hydrogen ion transport</keyword>
<dbReference type="Pfam" id="PF00213">
    <property type="entry name" value="OSCP"/>
    <property type="match status" value="1"/>
</dbReference>
<proteinExistence type="inferred from homology"/>
<evidence type="ECO:0000256" key="3">
    <source>
        <dbReference type="ARBA" id="ARBA00022781"/>
    </source>
</evidence>
<name>A0ABW2SK26_9ACTO</name>